<dbReference type="OrthoDB" id="5819992at2759"/>
<dbReference type="FunCoup" id="E3LK27">
    <property type="interactions" value="1"/>
</dbReference>
<evidence type="ECO:0000256" key="1">
    <source>
        <dbReference type="SAM" id="Phobius"/>
    </source>
</evidence>
<name>E3LK27_CAERE</name>
<sequence length="338" mass="39444">MAWFLFYPFAVQASKVVFASTVFINIYLIYLTIARTKRITGAYKYMIIIFSAVGILFTFMKATLHPYLHSHNSGLMFFSLEPDWGSFEAVEIALMVYTGVYSAMISLLAIQFVFRYWTLFNDEKLKYFNTWRCVVWFIYVFLIGMGWSFMIYFCAPSDRYSRNYMRDSLYDTYQMDVEKTVGFFVVVRSEDQSIRWHNVAFIAGLLLDLVIQYVIVIYCGTTMNQKMHEKLANFSVANRKLQEQLFKTLVLQITIPSIIFHLPFVPVLCAPLLNLQFDFESGMIYCLFSLYPSIDSVILMCVVHDYRAEIIRFKKLPSAISSSVFKRTTQTVTSVVMF</sequence>
<feature type="transmembrane region" description="Helical" evidence="1">
    <location>
        <begin position="199"/>
        <end position="220"/>
    </location>
</feature>
<dbReference type="Proteomes" id="UP000008281">
    <property type="component" value="Unassembled WGS sequence"/>
</dbReference>
<dbReference type="EMBL" id="DS268410">
    <property type="protein sequence ID" value="EFO99797.1"/>
    <property type="molecule type" value="Genomic_DNA"/>
</dbReference>
<evidence type="ECO:0000313" key="2">
    <source>
        <dbReference type="EMBL" id="EFO99797.1"/>
    </source>
</evidence>
<feature type="transmembrane region" description="Helical" evidence="1">
    <location>
        <begin position="42"/>
        <end position="60"/>
    </location>
</feature>
<dbReference type="PANTHER" id="PTHR46000">
    <property type="entry name" value="SEVEN TM RECEPTOR-RELATED"/>
    <property type="match status" value="1"/>
</dbReference>
<keyword evidence="1" id="KW-1133">Transmembrane helix</keyword>
<dbReference type="Pfam" id="PF10326">
    <property type="entry name" value="7TM_GPCR_Str"/>
    <property type="match status" value="1"/>
</dbReference>
<accession>E3LK27</accession>
<dbReference type="InParanoid" id="E3LK27"/>
<dbReference type="OMA" id="IRWHNVA"/>
<dbReference type="STRING" id="31234.E3LK27"/>
<gene>
    <name evidence="2" type="primary">Cre-str-32</name>
    <name evidence="2" type="ORF">CRE_18599</name>
</gene>
<dbReference type="HOGENOM" id="CLU_036335_4_2_1"/>
<feature type="transmembrane region" description="Helical" evidence="1">
    <location>
        <begin position="92"/>
        <end position="114"/>
    </location>
</feature>
<proteinExistence type="predicted"/>
<dbReference type="eggNOG" id="ENOG502TGEV">
    <property type="taxonomic scope" value="Eukaryota"/>
</dbReference>
<reference evidence="2" key="1">
    <citation type="submission" date="2007-07" db="EMBL/GenBank/DDBJ databases">
        <title>PCAP assembly of the Caenorhabditis remanei genome.</title>
        <authorList>
            <consortium name="The Caenorhabditis remanei Sequencing Consortium"/>
            <person name="Wilson R.K."/>
        </authorList>
    </citation>
    <scope>NUCLEOTIDE SEQUENCE [LARGE SCALE GENOMIC DNA]</scope>
    <source>
        <strain evidence="2">PB4641</strain>
    </source>
</reference>
<dbReference type="InterPro" id="IPR019428">
    <property type="entry name" value="7TM_GPCR_serpentine_rcpt_Str"/>
</dbReference>
<keyword evidence="1" id="KW-0472">Membrane</keyword>
<evidence type="ECO:0000313" key="3">
    <source>
        <dbReference type="Proteomes" id="UP000008281"/>
    </source>
</evidence>
<dbReference type="SUPFAM" id="SSF81321">
    <property type="entry name" value="Family A G protein-coupled receptor-like"/>
    <property type="match status" value="1"/>
</dbReference>
<dbReference type="PANTHER" id="PTHR46000:SF6">
    <property type="entry name" value="SEVEN TM RECEPTOR"/>
    <property type="match status" value="1"/>
</dbReference>
<keyword evidence="1" id="KW-0812">Transmembrane</keyword>
<protein>
    <submittedName>
        <fullName evidence="2">CRE-STR-32 protein</fullName>
    </submittedName>
</protein>
<feature type="transmembrane region" description="Helical" evidence="1">
    <location>
        <begin position="6"/>
        <end position="30"/>
    </location>
</feature>
<dbReference type="AlphaFoldDB" id="E3LK27"/>
<feature type="transmembrane region" description="Helical" evidence="1">
    <location>
        <begin position="249"/>
        <end position="276"/>
    </location>
</feature>
<feature type="transmembrane region" description="Helical" evidence="1">
    <location>
        <begin position="282"/>
        <end position="303"/>
    </location>
</feature>
<feature type="transmembrane region" description="Helical" evidence="1">
    <location>
        <begin position="134"/>
        <end position="153"/>
    </location>
</feature>
<keyword evidence="3" id="KW-1185">Reference proteome</keyword>
<organism evidence="3">
    <name type="scientific">Caenorhabditis remanei</name>
    <name type="common">Caenorhabditis vulgaris</name>
    <dbReference type="NCBI Taxonomy" id="31234"/>
    <lineage>
        <taxon>Eukaryota</taxon>
        <taxon>Metazoa</taxon>
        <taxon>Ecdysozoa</taxon>
        <taxon>Nematoda</taxon>
        <taxon>Chromadorea</taxon>
        <taxon>Rhabditida</taxon>
        <taxon>Rhabditina</taxon>
        <taxon>Rhabditomorpha</taxon>
        <taxon>Rhabditoidea</taxon>
        <taxon>Rhabditidae</taxon>
        <taxon>Peloderinae</taxon>
        <taxon>Caenorhabditis</taxon>
    </lineage>
</organism>